<feature type="non-terminal residue" evidence="1">
    <location>
        <position position="1"/>
    </location>
</feature>
<name>A0A392Q3Q8_9FABA</name>
<dbReference type="Proteomes" id="UP000265520">
    <property type="component" value="Unassembled WGS sequence"/>
</dbReference>
<keyword evidence="2" id="KW-1185">Reference proteome</keyword>
<sequence>YEPVRFRIGTSEPLYKGKMVTMGASE</sequence>
<reference evidence="1 2" key="1">
    <citation type="journal article" date="2018" name="Front. Plant Sci.">
        <title>Red Clover (Trifolium pratense) and Zigzag Clover (T. medium) - A Picture of Genomic Similarities and Differences.</title>
        <authorList>
            <person name="Dluhosova J."/>
            <person name="Istvanek J."/>
            <person name="Nedelnik J."/>
            <person name="Repkova J."/>
        </authorList>
    </citation>
    <scope>NUCLEOTIDE SEQUENCE [LARGE SCALE GENOMIC DNA]</scope>
    <source>
        <strain evidence="2">cv. 10/8</strain>
        <tissue evidence="1">Leaf</tissue>
    </source>
</reference>
<comment type="caution">
    <text evidence="1">The sequence shown here is derived from an EMBL/GenBank/DDBJ whole genome shotgun (WGS) entry which is preliminary data.</text>
</comment>
<protein>
    <submittedName>
        <fullName evidence="1">Uncharacterized protein</fullName>
    </submittedName>
</protein>
<dbReference type="AlphaFoldDB" id="A0A392Q3Q8"/>
<dbReference type="EMBL" id="LXQA010107401">
    <property type="protein sequence ID" value="MCI17875.1"/>
    <property type="molecule type" value="Genomic_DNA"/>
</dbReference>
<organism evidence="1 2">
    <name type="scientific">Trifolium medium</name>
    <dbReference type="NCBI Taxonomy" id="97028"/>
    <lineage>
        <taxon>Eukaryota</taxon>
        <taxon>Viridiplantae</taxon>
        <taxon>Streptophyta</taxon>
        <taxon>Embryophyta</taxon>
        <taxon>Tracheophyta</taxon>
        <taxon>Spermatophyta</taxon>
        <taxon>Magnoliopsida</taxon>
        <taxon>eudicotyledons</taxon>
        <taxon>Gunneridae</taxon>
        <taxon>Pentapetalae</taxon>
        <taxon>rosids</taxon>
        <taxon>fabids</taxon>
        <taxon>Fabales</taxon>
        <taxon>Fabaceae</taxon>
        <taxon>Papilionoideae</taxon>
        <taxon>50 kb inversion clade</taxon>
        <taxon>NPAAA clade</taxon>
        <taxon>Hologalegina</taxon>
        <taxon>IRL clade</taxon>
        <taxon>Trifolieae</taxon>
        <taxon>Trifolium</taxon>
    </lineage>
</organism>
<evidence type="ECO:0000313" key="1">
    <source>
        <dbReference type="EMBL" id="MCI17875.1"/>
    </source>
</evidence>
<proteinExistence type="predicted"/>
<accession>A0A392Q3Q8</accession>
<evidence type="ECO:0000313" key="2">
    <source>
        <dbReference type="Proteomes" id="UP000265520"/>
    </source>
</evidence>